<accession>A0A5D4TIR9</accession>
<dbReference type="PROSITE" id="PS51186">
    <property type="entry name" value="GNAT"/>
    <property type="match status" value="1"/>
</dbReference>
<dbReference type="GO" id="GO:0016747">
    <property type="term" value="F:acyltransferase activity, transferring groups other than amino-acyl groups"/>
    <property type="evidence" value="ECO:0007669"/>
    <property type="project" value="InterPro"/>
</dbReference>
<proteinExistence type="predicted"/>
<reference evidence="2 3" key="1">
    <citation type="submission" date="2019-08" db="EMBL/GenBank/DDBJ databases">
        <title>Bacillus genomes from the desert of Cuatro Cienegas, Coahuila.</title>
        <authorList>
            <person name="Olmedo-Alvarez G."/>
        </authorList>
    </citation>
    <scope>NUCLEOTIDE SEQUENCE [LARGE SCALE GENOMIC DNA]</scope>
    <source>
        <strain evidence="2 3">CH87b_3T</strain>
    </source>
</reference>
<dbReference type="Pfam" id="PF00583">
    <property type="entry name" value="Acetyltransf_1"/>
    <property type="match status" value="1"/>
</dbReference>
<organism evidence="2 3">
    <name type="scientific">Rossellomorea aquimaris</name>
    <dbReference type="NCBI Taxonomy" id="189382"/>
    <lineage>
        <taxon>Bacteria</taxon>
        <taxon>Bacillati</taxon>
        <taxon>Bacillota</taxon>
        <taxon>Bacilli</taxon>
        <taxon>Bacillales</taxon>
        <taxon>Bacillaceae</taxon>
        <taxon>Rossellomorea</taxon>
    </lineage>
</organism>
<feature type="domain" description="N-acetyltransferase" evidence="1">
    <location>
        <begin position="133"/>
        <end position="276"/>
    </location>
</feature>
<evidence type="ECO:0000313" key="3">
    <source>
        <dbReference type="Proteomes" id="UP000324269"/>
    </source>
</evidence>
<dbReference type="Proteomes" id="UP000324269">
    <property type="component" value="Unassembled WGS sequence"/>
</dbReference>
<comment type="caution">
    <text evidence="2">The sequence shown here is derived from an EMBL/GenBank/DDBJ whole genome shotgun (WGS) entry which is preliminary data.</text>
</comment>
<keyword evidence="2" id="KW-0808">Transferase</keyword>
<sequence length="276" mass="31956">MKVSDDLLFTAIESHHWDYPDQLIPSEVDSLHSDGIVAIKNKQLKNVFANKVPKFIVNNMNELHVKWKVIEEFYGKESFSMWIREPLINQEEEFLQSQDGLLEERYEGLVFDLNQDHFNLSPAHRVITVESDLHIHDLVEISSSIWGYREEDKPVIFKQRKEFMSKWGPDGGFTLAYNKEGHPVGYGNYRFSRDHEVLYLNGGGVLQKARHGGVYSSLVAHRLDMAKRAQCRFVTCQARVGHSAPILKRLGFQAFSTYQYWVVNRKAQAVLISEKK</sequence>
<dbReference type="OrthoDB" id="2809398at2"/>
<name>A0A5D4TIR9_9BACI</name>
<dbReference type="RefSeq" id="WP_148971112.1">
    <property type="nucleotide sequence ID" value="NZ_JBNIKW010000012.1"/>
</dbReference>
<gene>
    <name evidence="2" type="ORF">FZC85_21360</name>
</gene>
<dbReference type="EMBL" id="VTEZ01000010">
    <property type="protein sequence ID" value="TYS79602.1"/>
    <property type="molecule type" value="Genomic_DNA"/>
</dbReference>
<dbReference type="InterPro" id="IPR016181">
    <property type="entry name" value="Acyl_CoA_acyltransferase"/>
</dbReference>
<dbReference type="Gene3D" id="3.40.630.30">
    <property type="match status" value="1"/>
</dbReference>
<evidence type="ECO:0000313" key="2">
    <source>
        <dbReference type="EMBL" id="TYS79602.1"/>
    </source>
</evidence>
<dbReference type="SUPFAM" id="SSF55729">
    <property type="entry name" value="Acyl-CoA N-acyltransferases (Nat)"/>
    <property type="match status" value="1"/>
</dbReference>
<dbReference type="AlphaFoldDB" id="A0A5D4TIR9"/>
<evidence type="ECO:0000259" key="1">
    <source>
        <dbReference type="PROSITE" id="PS51186"/>
    </source>
</evidence>
<dbReference type="InterPro" id="IPR000182">
    <property type="entry name" value="GNAT_dom"/>
</dbReference>
<protein>
    <submittedName>
        <fullName evidence="2">GNAT family N-acetyltransferase</fullName>
    </submittedName>
</protein>